<keyword evidence="4" id="KW-0326">Glycosidase</keyword>
<dbReference type="InterPro" id="IPR001139">
    <property type="entry name" value="Glyco_hydro_30"/>
</dbReference>
<dbReference type="Pfam" id="PF14200">
    <property type="entry name" value="RicinB_lectin_2"/>
    <property type="match status" value="2"/>
</dbReference>
<dbReference type="Gene3D" id="2.60.40.1180">
    <property type="entry name" value="Golgi alpha-mannosidase II"/>
    <property type="match status" value="1"/>
</dbReference>
<dbReference type="PANTHER" id="PTHR11069:SF23">
    <property type="entry name" value="LYSOSOMAL ACID GLUCOSYLCERAMIDASE"/>
    <property type="match status" value="1"/>
</dbReference>
<dbReference type="EMBL" id="CP001854">
    <property type="protein sequence ID" value="ADB52701.1"/>
    <property type="molecule type" value="Genomic_DNA"/>
</dbReference>
<dbReference type="CAZy" id="CBM13">
    <property type="family name" value="Carbohydrate-Binding Module Family 13"/>
</dbReference>
<evidence type="ECO:0000256" key="4">
    <source>
        <dbReference type="RuleBase" id="RU361188"/>
    </source>
</evidence>
<dbReference type="SMART" id="SM00458">
    <property type="entry name" value="RICIN"/>
    <property type="match status" value="1"/>
</dbReference>
<dbReference type="GO" id="GO:0004348">
    <property type="term" value="F:glucosylceramidase activity"/>
    <property type="evidence" value="ECO:0007669"/>
    <property type="project" value="InterPro"/>
</dbReference>
<dbReference type="InterPro" id="IPR000772">
    <property type="entry name" value="Ricin_B_lectin"/>
</dbReference>
<dbReference type="AlphaFoldDB" id="D3F6Q3"/>
<keyword evidence="2" id="KW-0732">Signal</keyword>
<dbReference type="GO" id="GO:0006680">
    <property type="term" value="P:glucosylceramide catabolic process"/>
    <property type="evidence" value="ECO:0007669"/>
    <property type="project" value="TreeGrafter"/>
</dbReference>
<evidence type="ECO:0000256" key="1">
    <source>
        <dbReference type="ARBA" id="ARBA00005382"/>
    </source>
</evidence>
<comment type="similarity">
    <text evidence="1 4">Belongs to the glycosyl hydrolase 30 family.</text>
</comment>
<evidence type="ECO:0000256" key="2">
    <source>
        <dbReference type="ARBA" id="ARBA00022729"/>
    </source>
</evidence>
<protein>
    <submittedName>
        <fullName evidence="6">Ricin B lectin</fullName>
    </submittedName>
</protein>
<dbReference type="GO" id="GO:0030246">
    <property type="term" value="F:carbohydrate binding"/>
    <property type="evidence" value="ECO:0007669"/>
    <property type="project" value="UniProtKB-KW"/>
</dbReference>
<reference evidence="6 7" key="1">
    <citation type="journal article" date="2010" name="Stand. Genomic Sci.">
        <title>Complete genome sequence of Conexibacter woesei type strain (ID131577).</title>
        <authorList>
            <person name="Pukall R."/>
            <person name="Lapidus A."/>
            <person name="Glavina Del Rio T."/>
            <person name="Copeland A."/>
            <person name="Tice H."/>
            <person name="Cheng J.-F."/>
            <person name="Lucas S."/>
            <person name="Chen F."/>
            <person name="Nolan M."/>
            <person name="Bruce D."/>
            <person name="Goodwin L."/>
            <person name="Pitluck S."/>
            <person name="Mavromatis K."/>
            <person name="Ivanova N."/>
            <person name="Ovchinnikova G."/>
            <person name="Pati A."/>
            <person name="Chen A."/>
            <person name="Palaniappan K."/>
            <person name="Land M."/>
            <person name="Hauser L."/>
            <person name="Chang Y.-J."/>
            <person name="Jeffries C.D."/>
            <person name="Chain P."/>
            <person name="Meincke L."/>
            <person name="Sims D."/>
            <person name="Brettin T."/>
            <person name="Detter J.C."/>
            <person name="Rohde M."/>
            <person name="Goeker M."/>
            <person name="Bristow J."/>
            <person name="Eisen J.A."/>
            <person name="Markowitz V."/>
            <person name="Kyrpides N.C."/>
            <person name="Klenk H.-P."/>
            <person name="Hugenholtz P."/>
        </authorList>
    </citation>
    <scope>NUCLEOTIDE SEQUENCE [LARGE SCALE GENOMIC DNA]</scope>
    <source>
        <strain evidence="7">DSM 14684 / CIP 108061 / JCM 11494 / NBRC 100937 / ID131577</strain>
    </source>
</reference>
<dbReference type="GO" id="GO:0016020">
    <property type="term" value="C:membrane"/>
    <property type="evidence" value="ECO:0007669"/>
    <property type="project" value="GOC"/>
</dbReference>
<dbReference type="CAZy" id="GH30">
    <property type="family name" value="Glycoside Hydrolase Family 30"/>
</dbReference>
<dbReference type="InterPro" id="IPR013780">
    <property type="entry name" value="Glyco_hydro_b"/>
</dbReference>
<feature type="domain" description="Ricin B lectin" evidence="5">
    <location>
        <begin position="505"/>
        <end position="644"/>
    </location>
</feature>
<reference evidence="7" key="2">
    <citation type="submission" date="2010-01" db="EMBL/GenBank/DDBJ databases">
        <title>The complete genome of Conexibacter woesei DSM 14684.</title>
        <authorList>
            <consortium name="US DOE Joint Genome Institute (JGI-PGF)"/>
            <person name="Lucas S."/>
            <person name="Copeland A."/>
            <person name="Lapidus A."/>
            <person name="Glavina del Rio T."/>
            <person name="Dalin E."/>
            <person name="Tice H."/>
            <person name="Bruce D."/>
            <person name="Goodwin L."/>
            <person name="Pitluck S."/>
            <person name="Kyrpides N."/>
            <person name="Mavromatis K."/>
            <person name="Ivanova N."/>
            <person name="Mikhailova N."/>
            <person name="Chertkov O."/>
            <person name="Brettin T."/>
            <person name="Detter J.C."/>
            <person name="Han C."/>
            <person name="Larimer F."/>
            <person name="Land M."/>
            <person name="Hauser L."/>
            <person name="Markowitz V."/>
            <person name="Cheng J.-F."/>
            <person name="Hugenholtz P."/>
            <person name="Woyke T."/>
            <person name="Wu D."/>
            <person name="Pukall R."/>
            <person name="Steenblock K."/>
            <person name="Schneider S."/>
            <person name="Klenk H.-P."/>
            <person name="Eisen J.A."/>
        </authorList>
    </citation>
    <scope>NUCLEOTIDE SEQUENCE [LARGE SCALE GENOMIC DNA]</scope>
    <source>
        <strain evidence="7">DSM 14684 / CIP 108061 / JCM 11494 / NBRC 100937 / ID131577</strain>
    </source>
</reference>
<dbReference type="Gene3D" id="2.80.10.50">
    <property type="match status" value="1"/>
</dbReference>
<keyword evidence="7" id="KW-1185">Reference proteome</keyword>
<dbReference type="Pfam" id="PF02055">
    <property type="entry name" value="Glyco_hydro_30"/>
    <property type="match status" value="1"/>
</dbReference>
<accession>D3F6Q3</accession>
<dbReference type="eggNOG" id="COG5520">
    <property type="taxonomic scope" value="Bacteria"/>
</dbReference>
<gene>
    <name evidence="6" type="ordered locus">Cwoe_4287</name>
</gene>
<dbReference type="KEGG" id="cwo:Cwoe_4287"/>
<evidence type="ECO:0000313" key="7">
    <source>
        <dbReference type="Proteomes" id="UP000008229"/>
    </source>
</evidence>
<keyword evidence="6" id="KW-0430">Lectin</keyword>
<evidence type="ECO:0000256" key="3">
    <source>
        <dbReference type="ARBA" id="ARBA00022801"/>
    </source>
</evidence>
<organism evidence="6 7">
    <name type="scientific">Conexibacter woesei (strain DSM 14684 / CCUG 47730 / CIP 108061 / JCM 11494 / NBRC 100937 / ID131577)</name>
    <dbReference type="NCBI Taxonomy" id="469383"/>
    <lineage>
        <taxon>Bacteria</taxon>
        <taxon>Bacillati</taxon>
        <taxon>Actinomycetota</taxon>
        <taxon>Thermoleophilia</taxon>
        <taxon>Solirubrobacterales</taxon>
        <taxon>Conexibacteraceae</taxon>
        <taxon>Conexibacter</taxon>
    </lineage>
</organism>
<sequence precursor="true">MSSPRREIVSSRPRSAWRSVVLAAGAAMALAVVPSSALAVGETLNVWQTGGSGSSGLTPQTDVRLGSPARGTYNVEVDDSKVTQTVDGGFGASFTDSSAYLLMRLKASNPSGYSTLMNKIFGTAAADGIGLRFWRVPMTSSDFTAARSHWTSRDSSGSPFALSAQDTGRIIPVIRDALAINPNLRIMASPWSAPGWMKSNGSMICNTGSGNSTLLPAHYQDWADYFVSWIRAYESNGIPIWGVSAQNEPGYCPNNYPGMTWTPAAEGAWVANYLRPSLTRAGLSKQILGFDHNWEFFANPLALMNGSAASFDGLAWHCYDNPSDPAAMTKLRNLFPTKSVYETECSSDTTPTDIIRYGTADMTLKSVQNWAQGVITWNLALDQTGGPQLGGCVGCVGLITIDSATSAVTLRNNYFQLGQISKFVAPGARHIASTVDAHGIVTAAFKNPDGQEVLVAHNTNATSTSFTVSWNGRGSFNYTLPSRGTVTFRGTVPAATSLPATPAAGRTFKFVSRTSGKPFGVSGASTANGARVVQWLDNSDWDQQWRLVDAGGGYWNLINRNSGLGLDNGGTSTDGVQMQQWAVVGTGNFNQQWQITAASSGYYRIVNRTSGKSLDVRDGSLAEDAAIQQWTTYSGEPNQEFQLVPTS</sequence>
<evidence type="ECO:0000259" key="5">
    <source>
        <dbReference type="SMART" id="SM00458"/>
    </source>
</evidence>
<name>D3F6Q3_CONWI</name>
<keyword evidence="3 4" id="KW-0378">Hydrolase</keyword>
<dbReference type="InterPro" id="IPR033452">
    <property type="entry name" value="GH30_C"/>
</dbReference>
<dbReference type="Gene3D" id="3.20.20.80">
    <property type="entry name" value="Glycosidases"/>
    <property type="match status" value="1"/>
</dbReference>
<evidence type="ECO:0000313" key="6">
    <source>
        <dbReference type="EMBL" id="ADB52701.1"/>
    </source>
</evidence>
<dbReference type="STRING" id="469383.Cwoe_4287"/>
<dbReference type="InterPro" id="IPR017853">
    <property type="entry name" value="GH"/>
</dbReference>
<dbReference type="HOGENOM" id="CLU_014379_3_0_11"/>
<dbReference type="InterPro" id="IPR035992">
    <property type="entry name" value="Ricin_B-like_lectins"/>
</dbReference>
<dbReference type="InterPro" id="IPR033453">
    <property type="entry name" value="Glyco_hydro_30_TIM-barrel"/>
</dbReference>
<dbReference type="SUPFAM" id="SSF50370">
    <property type="entry name" value="Ricin B-like lectins"/>
    <property type="match status" value="1"/>
</dbReference>
<dbReference type="Proteomes" id="UP000008229">
    <property type="component" value="Chromosome"/>
</dbReference>
<proteinExistence type="inferred from homology"/>
<dbReference type="Pfam" id="PF17189">
    <property type="entry name" value="Glyco_hydro_30C"/>
    <property type="match status" value="1"/>
</dbReference>
<dbReference type="PANTHER" id="PTHR11069">
    <property type="entry name" value="GLUCOSYLCERAMIDASE"/>
    <property type="match status" value="1"/>
</dbReference>
<dbReference type="PROSITE" id="PS50231">
    <property type="entry name" value="RICIN_B_LECTIN"/>
    <property type="match status" value="1"/>
</dbReference>
<dbReference type="SUPFAM" id="SSF51445">
    <property type="entry name" value="(Trans)glycosidases"/>
    <property type="match status" value="1"/>
</dbReference>